<dbReference type="PROSITE" id="PS50110">
    <property type="entry name" value="RESPONSE_REGULATORY"/>
    <property type="match status" value="1"/>
</dbReference>
<keyword evidence="8" id="KW-1185">Reference proteome</keyword>
<dbReference type="GO" id="GO:0043565">
    <property type="term" value="F:sequence-specific DNA binding"/>
    <property type="evidence" value="ECO:0007669"/>
    <property type="project" value="InterPro"/>
</dbReference>
<dbReference type="Proteomes" id="UP000480246">
    <property type="component" value="Unassembled WGS sequence"/>
</dbReference>
<dbReference type="Pfam" id="PF12833">
    <property type="entry name" value="HTH_18"/>
    <property type="match status" value="1"/>
</dbReference>
<comment type="caution">
    <text evidence="7">The sequence shown here is derived from an EMBL/GenBank/DDBJ whole genome shotgun (WGS) entry which is preliminary data.</text>
</comment>
<keyword evidence="1" id="KW-0805">Transcription regulation</keyword>
<dbReference type="InterPro" id="IPR009057">
    <property type="entry name" value="Homeodomain-like_sf"/>
</dbReference>
<dbReference type="SMART" id="SM00342">
    <property type="entry name" value="HTH_ARAC"/>
    <property type="match status" value="1"/>
</dbReference>
<evidence type="ECO:0000259" key="5">
    <source>
        <dbReference type="PROSITE" id="PS01124"/>
    </source>
</evidence>
<proteinExistence type="predicted"/>
<keyword evidence="3" id="KW-0804">Transcription</keyword>
<accession>A0A7C8GSV0</accession>
<dbReference type="InterPro" id="IPR001789">
    <property type="entry name" value="Sig_transdc_resp-reg_receiver"/>
</dbReference>
<dbReference type="EMBL" id="WEID01000057">
    <property type="protein sequence ID" value="KAB8133585.1"/>
    <property type="molecule type" value="Genomic_DNA"/>
</dbReference>
<keyword evidence="2" id="KW-0238">DNA-binding</keyword>
<dbReference type="Gene3D" id="3.40.50.2300">
    <property type="match status" value="1"/>
</dbReference>
<sequence length="506" mass="58466">MKMIKVVICDDEVIVLDAVQSLIDWNRWGLTLVGTATNGITALELIKKQQPDLVLTDIRMPGLDGFALLEKLNEIESSSYYIIMSGFDEIDYYKKAIQLDVIDYLEKPISIERLEGCLDKAWKKIQTENEIKDLKQKWQDSQSLITEKKMIDLLNQTKLTEQQWNDVAGIKAAEITAVTVGVFRSNSFVEVKKIIRSFRSILDMEIFLVNDGETSVIIWLQYGDSDQLTDFLTALADLNTVIGIGSTYRNPLKIRRTYVEAHEAFKMGEFLEKGGVTAFAELNFSHKISDTLTTLEQNIIFSIRSADSERIDALLEDYLKDIKQNNVSPDVVKQECLKLIFLGLEVMKETGIEYRWKKENFVPYVELENFHSLEAIEKWLKYHFKEMLNWLKELRSKQKHISVQKACTYIDKNYSNDISLEKVASIVKMNPSYFSILFKEEVGLSYIKYITKIRIDKAKLKLKEGKSIAEVSEEVGYLNHRYFSELFKKMTGLTPGQFKKQQKSIF</sequence>
<dbReference type="InterPro" id="IPR041522">
    <property type="entry name" value="CdaR_GGDEF"/>
</dbReference>
<dbReference type="SMART" id="SM00448">
    <property type="entry name" value="REC"/>
    <property type="match status" value="1"/>
</dbReference>
<dbReference type="CDD" id="cd17536">
    <property type="entry name" value="REC_YesN-like"/>
    <property type="match status" value="1"/>
</dbReference>
<evidence type="ECO:0000313" key="7">
    <source>
        <dbReference type="EMBL" id="KAB8133585.1"/>
    </source>
</evidence>
<evidence type="ECO:0000256" key="4">
    <source>
        <dbReference type="PROSITE-ProRule" id="PRU00169"/>
    </source>
</evidence>
<dbReference type="AlphaFoldDB" id="A0A7C8GSV0"/>
<feature type="domain" description="Response regulatory" evidence="6">
    <location>
        <begin position="5"/>
        <end position="122"/>
    </location>
</feature>
<dbReference type="PANTHER" id="PTHR43280">
    <property type="entry name" value="ARAC-FAMILY TRANSCRIPTIONAL REGULATOR"/>
    <property type="match status" value="1"/>
</dbReference>
<dbReference type="PRINTS" id="PR00032">
    <property type="entry name" value="HTHARAC"/>
</dbReference>
<evidence type="ECO:0000256" key="2">
    <source>
        <dbReference type="ARBA" id="ARBA00023125"/>
    </source>
</evidence>
<dbReference type="GO" id="GO:0003700">
    <property type="term" value="F:DNA-binding transcription factor activity"/>
    <property type="evidence" value="ECO:0007669"/>
    <property type="project" value="InterPro"/>
</dbReference>
<organism evidence="7 8">
    <name type="scientific">Gracilibacillus oryzae</name>
    <dbReference type="NCBI Taxonomy" id="1672701"/>
    <lineage>
        <taxon>Bacteria</taxon>
        <taxon>Bacillati</taxon>
        <taxon>Bacillota</taxon>
        <taxon>Bacilli</taxon>
        <taxon>Bacillales</taxon>
        <taxon>Bacillaceae</taxon>
        <taxon>Gracilibacillus</taxon>
    </lineage>
</organism>
<dbReference type="PANTHER" id="PTHR43280:SF2">
    <property type="entry name" value="HTH-TYPE TRANSCRIPTIONAL REGULATOR EXSA"/>
    <property type="match status" value="1"/>
</dbReference>
<dbReference type="GO" id="GO:0000160">
    <property type="term" value="P:phosphorelay signal transduction system"/>
    <property type="evidence" value="ECO:0007669"/>
    <property type="project" value="InterPro"/>
</dbReference>
<dbReference type="PROSITE" id="PS00041">
    <property type="entry name" value="HTH_ARAC_FAMILY_1"/>
    <property type="match status" value="1"/>
</dbReference>
<keyword evidence="4" id="KW-0597">Phosphoprotein</keyword>
<feature type="modified residue" description="4-aspartylphosphate" evidence="4">
    <location>
        <position position="57"/>
    </location>
</feature>
<dbReference type="SUPFAM" id="SSF46689">
    <property type="entry name" value="Homeodomain-like"/>
    <property type="match status" value="2"/>
</dbReference>
<dbReference type="PROSITE" id="PS01124">
    <property type="entry name" value="HTH_ARAC_FAMILY_2"/>
    <property type="match status" value="1"/>
</dbReference>
<evidence type="ECO:0000256" key="1">
    <source>
        <dbReference type="ARBA" id="ARBA00023015"/>
    </source>
</evidence>
<dbReference type="Pfam" id="PF00072">
    <property type="entry name" value="Response_reg"/>
    <property type="match status" value="1"/>
</dbReference>
<name>A0A7C8GSV0_9BACI</name>
<gene>
    <name evidence="7" type="ORF">F9U64_11780</name>
</gene>
<feature type="domain" description="HTH araC/xylS-type" evidence="5">
    <location>
        <begin position="404"/>
        <end position="501"/>
    </location>
</feature>
<dbReference type="SUPFAM" id="SSF52172">
    <property type="entry name" value="CheY-like"/>
    <property type="match status" value="1"/>
</dbReference>
<evidence type="ECO:0000259" key="6">
    <source>
        <dbReference type="PROSITE" id="PS50110"/>
    </source>
</evidence>
<evidence type="ECO:0000256" key="3">
    <source>
        <dbReference type="ARBA" id="ARBA00023163"/>
    </source>
</evidence>
<dbReference type="InterPro" id="IPR011006">
    <property type="entry name" value="CheY-like_superfamily"/>
</dbReference>
<reference evidence="7 8" key="1">
    <citation type="submission" date="2019-10" db="EMBL/GenBank/DDBJ databases">
        <title>Gracilibacillus sp. nov. isolated from rice seeds.</title>
        <authorList>
            <person name="He S."/>
        </authorList>
    </citation>
    <scope>NUCLEOTIDE SEQUENCE [LARGE SCALE GENOMIC DNA]</scope>
    <source>
        <strain evidence="7 8">TD8</strain>
    </source>
</reference>
<dbReference type="OrthoDB" id="1699at2"/>
<dbReference type="InterPro" id="IPR018062">
    <property type="entry name" value="HTH_AraC-typ_CS"/>
</dbReference>
<dbReference type="Pfam" id="PF17853">
    <property type="entry name" value="GGDEF_2"/>
    <property type="match status" value="1"/>
</dbReference>
<protein>
    <submittedName>
        <fullName evidence="7">Response regulator</fullName>
    </submittedName>
</protein>
<dbReference type="Gene3D" id="1.10.10.60">
    <property type="entry name" value="Homeodomain-like"/>
    <property type="match status" value="2"/>
</dbReference>
<dbReference type="InterPro" id="IPR020449">
    <property type="entry name" value="Tscrpt_reg_AraC-type_HTH"/>
</dbReference>
<dbReference type="InterPro" id="IPR018060">
    <property type="entry name" value="HTH_AraC"/>
</dbReference>
<evidence type="ECO:0000313" key="8">
    <source>
        <dbReference type="Proteomes" id="UP000480246"/>
    </source>
</evidence>